<protein>
    <recommendedName>
        <fullName evidence="2">RNA 2',3'-cyclic phosphodiesterase</fullName>
        <shortName evidence="2">RNA 2',3'-CPDase</shortName>
        <ecNumber evidence="2">3.1.4.58</ecNumber>
    </recommendedName>
</protein>
<dbReference type="EMBL" id="NRRV01000015">
    <property type="protein sequence ID" value="MBK1630751.1"/>
    <property type="molecule type" value="Genomic_DNA"/>
</dbReference>
<feature type="active site" description="Proton donor" evidence="2">
    <location>
        <position position="45"/>
    </location>
</feature>
<comment type="similarity">
    <text evidence="2">Belongs to the 2H phosphoesterase superfamily. ThpR family.</text>
</comment>
<accession>A0ABS1CFR6</accession>
<evidence type="ECO:0000256" key="1">
    <source>
        <dbReference type="ARBA" id="ARBA00022801"/>
    </source>
</evidence>
<dbReference type="RefSeq" id="WP_200235927.1">
    <property type="nucleotide sequence ID" value="NZ_NRRV01000015.1"/>
</dbReference>
<evidence type="ECO:0000256" key="2">
    <source>
        <dbReference type="HAMAP-Rule" id="MF_01940"/>
    </source>
</evidence>
<evidence type="ECO:0000313" key="3">
    <source>
        <dbReference type="EMBL" id="MBK1630751.1"/>
    </source>
</evidence>
<feature type="active site" description="Proton acceptor" evidence="2">
    <location>
        <position position="127"/>
    </location>
</feature>
<keyword evidence="4" id="KW-1185">Reference proteome</keyword>
<dbReference type="InterPro" id="IPR004175">
    <property type="entry name" value="RNA_CPDase"/>
</dbReference>
<dbReference type="EC" id="3.1.4.58" evidence="2"/>
<dbReference type="Proteomes" id="UP000748752">
    <property type="component" value="Unassembled WGS sequence"/>
</dbReference>
<reference evidence="3 4" key="1">
    <citation type="journal article" date="2020" name="Microorganisms">
        <title>Osmotic Adaptation and Compatible Solute Biosynthesis of Phototrophic Bacteria as Revealed from Genome Analyses.</title>
        <authorList>
            <person name="Imhoff J.F."/>
            <person name="Rahn T."/>
            <person name="Kunzel S."/>
            <person name="Keller A."/>
            <person name="Neulinger S.C."/>
        </authorList>
    </citation>
    <scope>NUCLEOTIDE SEQUENCE [LARGE SCALE GENOMIC DNA]</scope>
    <source>
        <strain evidence="3 4">DSM 6210</strain>
    </source>
</reference>
<proteinExistence type="inferred from homology"/>
<dbReference type="Gene3D" id="3.90.1140.10">
    <property type="entry name" value="Cyclic phosphodiesterase"/>
    <property type="match status" value="1"/>
</dbReference>
<feature type="short sequence motif" description="HXTX 2" evidence="2">
    <location>
        <begin position="127"/>
        <end position="130"/>
    </location>
</feature>
<name>A0ABS1CFR6_9GAMM</name>
<keyword evidence="1 2" id="KW-0378">Hydrolase</keyword>
<dbReference type="HAMAP" id="MF_01940">
    <property type="entry name" value="RNA_CPDase"/>
    <property type="match status" value="1"/>
</dbReference>
<organism evidence="3 4">
    <name type="scientific">Thiohalocapsa halophila</name>
    <dbReference type="NCBI Taxonomy" id="69359"/>
    <lineage>
        <taxon>Bacteria</taxon>
        <taxon>Pseudomonadati</taxon>
        <taxon>Pseudomonadota</taxon>
        <taxon>Gammaproteobacteria</taxon>
        <taxon>Chromatiales</taxon>
        <taxon>Chromatiaceae</taxon>
        <taxon>Thiohalocapsa</taxon>
    </lineage>
</organism>
<gene>
    <name evidence="3" type="ORF">CKO31_08335</name>
</gene>
<dbReference type="Pfam" id="PF13563">
    <property type="entry name" value="2_5_RNA_ligase2"/>
    <property type="match status" value="1"/>
</dbReference>
<sequence>MKDDRRASIRLFFALWPQEHIRSALVQARAGGVDGARPTHPQDLHMTLVFIGDVDPDLLPCIETAGDDVALAAFELTLERVETWPRQRLLAAAPHDPPPALFNLVSQLQQNLLPCGIQPEPRRYRPHVTLARKAARKDPAPVAIPWPVQDFVLARSGAAGPGNGGGYQVLRSWQLD</sequence>
<feature type="short sequence motif" description="HXTX 1" evidence="2">
    <location>
        <begin position="45"/>
        <end position="48"/>
    </location>
</feature>
<dbReference type="NCBIfam" id="TIGR02258">
    <property type="entry name" value="2_5_ligase"/>
    <property type="match status" value="1"/>
</dbReference>
<comment type="function">
    <text evidence="2">Hydrolyzes RNA 2',3'-cyclic phosphodiester to an RNA 2'-phosphomonoester.</text>
</comment>
<comment type="caution">
    <text evidence="3">The sequence shown here is derived from an EMBL/GenBank/DDBJ whole genome shotgun (WGS) entry which is preliminary data.</text>
</comment>
<dbReference type="SUPFAM" id="SSF55144">
    <property type="entry name" value="LigT-like"/>
    <property type="match status" value="1"/>
</dbReference>
<comment type="catalytic activity">
    <reaction evidence="2">
        <text>a 3'-end 2',3'-cyclophospho-ribonucleotide-RNA + H2O = a 3'-end 2'-phospho-ribonucleotide-RNA + H(+)</text>
        <dbReference type="Rhea" id="RHEA:11828"/>
        <dbReference type="Rhea" id="RHEA-COMP:10464"/>
        <dbReference type="Rhea" id="RHEA-COMP:17353"/>
        <dbReference type="ChEBI" id="CHEBI:15377"/>
        <dbReference type="ChEBI" id="CHEBI:15378"/>
        <dbReference type="ChEBI" id="CHEBI:83064"/>
        <dbReference type="ChEBI" id="CHEBI:173113"/>
        <dbReference type="EC" id="3.1.4.58"/>
    </reaction>
</comment>
<evidence type="ECO:0000313" key="4">
    <source>
        <dbReference type="Proteomes" id="UP000748752"/>
    </source>
</evidence>
<dbReference type="InterPro" id="IPR009097">
    <property type="entry name" value="Cyclic_Pdiesterase"/>
</dbReference>
<dbReference type="PANTHER" id="PTHR35561:SF1">
    <property type="entry name" value="RNA 2',3'-CYCLIC PHOSPHODIESTERASE"/>
    <property type="match status" value="1"/>
</dbReference>
<dbReference type="PANTHER" id="PTHR35561">
    <property type="entry name" value="RNA 2',3'-CYCLIC PHOSPHODIESTERASE"/>
    <property type="match status" value="1"/>
</dbReference>